<dbReference type="AlphaFoldDB" id="A0A1V4IU84"/>
<dbReference type="HAMAP" id="MF_01463_B">
    <property type="entry name" value="SecD_B"/>
    <property type="match status" value="1"/>
</dbReference>
<evidence type="ECO:0000259" key="10">
    <source>
        <dbReference type="Pfam" id="PF02355"/>
    </source>
</evidence>
<keyword evidence="2 9" id="KW-0813">Transport</keyword>
<evidence type="ECO:0000313" key="13">
    <source>
        <dbReference type="EMBL" id="OPJ63582.1"/>
    </source>
</evidence>
<dbReference type="NCBIfam" id="TIGR00916">
    <property type="entry name" value="2A0604s01"/>
    <property type="match status" value="1"/>
</dbReference>
<feature type="transmembrane region" description="Helical" evidence="9">
    <location>
        <begin position="272"/>
        <end position="292"/>
    </location>
</feature>
<evidence type="ECO:0000256" key="5">
    <source>
        <dbReference type="ARBA" id="ARBA00022927"/>
    </source>
</evidence>
<comment type="subunit">
    <text evidence="9">Forms a complex with SecF. Part of the essential Sec protein translocation apparatus which comprises SecA, SecYEG and auxiliary proteins SecDF. Other proteins may also be involved.</text>
</comment>
<comment type="similarity">
    <text evidence="9">Belongs to the SecD/SecF family. SecD subfamily.</text>
</comment>
<evidence type="ECO:0000256" key="9">
    <source>
        <dbReference type="HAMAP-Rule" id="MF_01463"/>
    </source>
</evidence>
<organism evidence="13 14">
    <name type="scientific">Clostridium oryzae</name>
    <dbReference type="NCBI Taxonomy" id="1450648"/>
    <lineage>
        <taxon>Bacteria</taxon>
        <taxon>Bacillati</taxon>
        <taxon>Bacillota</taxon>
        <taxon>Clostridia</taxon>
        <taxon>Eubacteriales</taxon>
        <taxon>Clostridiaceae</taxon>
        <taxon>Clostridium</taxon>
    </lineage>
</organism>
<evidence type="ECO:0000259" key="11">
    <source>
        <dbReference type="Pfam" id="PF21760"/>
    </source>
</evidence>
<keyword evidence="14" id="KW-1185">Reference proteome</keyword>
<feature type="transmembrane region" description="Helical" evidence="9">
    <location>
        <begin position="371"/>
        <end position="395"/>
    </location>
</feature>
<dbReference type="InterPro" id="IPR048631">
    <property type="entry name" value="SecD_1st"/>
</dbReference>
<keyword evidence="8 9" id="KW-0472">Membrane</keyword>
<dbReference type="GO" id="GO:0005886">
    <property type="term" value="C:plasma membrane"/>
    <property type="evidence" value="ECO:0007669"/>
    <property type="project" value="UniProtKB-SubCell"/>
</dbReference>
<dbReference type="EMBL" id="MZGV01000008">
    <property type="protein sequence ID" value="OPJ63582.1"/>
    <property type="molecule type" value="Genomic_DNA"/>
</dbReference>
<dbReference type="Proteomes" id="UP000190080">
    <property type="component" value="Unassembled WGS sequence"/>
</dbReference>
<evidence type="ECO:0000256" key="4">
    <source>
        <dbReference type="ARBA" id="ARBA00022692"/>
    </source>
</evidence>
<dbReference type="InterPro" id="IPR022813">
    <property type="entry name" value="SecD/SecF_arch_bac"/>
</dbReference>
<feature type="transmembrane region" description="Helical" evidence="9">
    <location>
        <begin position="298"/>
        <end position="319"/>
    </location>
</feature>
<reference evidence="13 14" key="1">
    <citation type="submission" date="2017-03" db="EMBL/GenBank/DDBJ databases">
        <title>Genome sequence of Clostridium oryzae DSM 28571.</title>
        <authorList>
            <person name="Poehlein A."/>
            <person name="Daniel R."/>
        </authorList>
    </citation>
    <scope>NUCLEOTIDE SEQUENCE [LARGE SCALE GENOMIC DNA]</scope>
    <source>
        <strain evidence="13 14">DSM 28571</strain>
    </source>
</reference>
<sequence>MKTKAGSRVIFTICVLLIAAFSYIGVYGLNVAGYRVQSFGEVLKRGLDLQGGVSVLQEIQSKKTPSRETLERTKELLSVRVNKLGVSETAVSIEGKNRIRVDIPGKYDSGSINEMLTKSGKLTFVGPDNKTILTGKDVKSAKAYTDDYGKYAVSLELNASGKKKFSDATKKFLGQTISIKMDNEDVTTPPTVESQITNGVAEISGSFTLQKAKELASIIQSGALPVTLKNVETKTVGPTIGEVGVPMSVRAGLVGISLVFLFMLIYYRIPGLLADLALTVFILLVFSAFNVLNVVLTLPGIAGLLLTIGMAVDANVLIFERTKEELRLGKSVRSSVEAGFHRALSSIVDSNVTTIIAGLVLYVMGSGSVKGFALTLVAGTLISMFTAITVTRTLLNLWLNMGIMNKPVYFGVKRG</sequence>
<dbReference type="FunFam" id="1.20.1640.10:FF:000004">
    <property type="entry name" value="Protein translocase subunit SecD"/>
    <property type="match status" value="1"/>
</dbReference>
<dbReference type="Gene3D" id="3.30.1360.200">
    <property type="match status" value="1"/>
</dbReference>
<dbReference type="Pfam" id="PF21760">
    <property type="entry name" value="SecD_1st"/>
    <property type="match status" value="1"/>
</dbReference>
<dbReference type="InterPro" id="IPR048634">
    <property type="entry name" value="SecD_SecF_C"/>
</dbReference>
<comment type="caution">
    <text evidence="13">The sequence shown here is derived from an EMBL/GenBank/DDBJ whole genome shotgun (WGS) entry which is preliminary data.</text>
</comment>
<feature type="transmembrane region" description="Helical" evidence="9">
    <location>
        <begin position="340"/>
        <end position="365"/>
    </location>
</feature>
<dbReference type="GO" id="GO:0043952">
    <property type="term" value="P:protein transport by the Sec complex"/>
    <property type="evidence" value="ECO:0007669"/>
    <property type="project" value="UniProtKB-UniRule"/>
</dbReference>
<keyword evidence="4 9" id="KW-0812">Transmembrane</keyword>
<accession>A0A1V4IU84</accession>
<feature type="transmembrane region" description="Helical" evidence="9">
    <location>
        <begin position="247"/>
        <end position="267"/>
    </location>
</feature>
<evidence type="ECO:0000256" key="6">
    <source>
        <dbReference type="ARBA" id="ARBA00022989"/>
    </source>
</evidence>
<name>A0A1V4IU84_9CLOT</name>
<dbReference type="PANTHER" id="PTHR30081">
    <property type="entry name" value="PROTEIN-EXPORT MEMBRANE PROTEIN SEC"/>
    <property type="match status" value="1"/>
</dbReference>
<feature type="domain" description="SecDF P1 head subdomain" evidence="12">
    <location>
        <begin position="128"/>
        <end position="226"/>
    </location>
</feature>
<dbReference type="Pfam" id="PF22599">
    <property type="entry name" value="SecDF_P1_head"/>
    <property type="match status" value="1"/>
</dbReference>
<dbReference type="STRING" id="1450648.CLORY_10900"/>
<evidence type="ECO:0000256" key="7">
    <source>
        <dbReference type="ARBA" id="ARBA00023010"/>
    </source>
</evidence>
<evidence type="ECO:0000256" key="8">
    <source>
        <dbReference type="ARBA" id="ARBA00023136"/>
    </source>
</evidence>
<dbReference type="PRINTS" id="PR00702">
    <property type="entry name" value="ACRIFLAVINRP"/>
</dbReference>
<dbReference type="GO" id="GO:0065002">
    <property type="term" value="P:intracellular protein transmembrane transport"/>
    <property type="evidence" value="ECO:0007669"/>
    <property type="project" value="UniProtKB-UniRule"/>
</dbReference>
<evidence type="ECO:0000313" key="14">
    <source>
        <dbReference type="Proteomes" id="UP000190080"/>
    </source>
</evidence>
<keyword evidence="6 9" id="KW-1133">Transmembrane helix</keyword>
<gene>
    <name evidence="9 13" type="primary">secD</name>
    <name evidence="13" type="ORF">CLORY_10900</name>
</gene>
<dbReference type="OrthoDB" id="9805019at2"/>
<evidence type="ECO:0000256" key="3">
    <source>
        <dbReference type="ARBA" id="ARBA00022475"/>
    </source>
</evidence>
<dbReference type="Pfam" id="PF02355">
    <property type="entry name" value="SecD_SecF_C"/>
    <property type="match status" value="1"/>
</dbReference>
<dbReference type="GO" id="GO:0006605">
    <property type="term" value="P:protein targeting"/>
    <property type="evidence" value="ECO:0007669"/>
    <property type="project" value="UniProtKB-UniRule"/>
</dbReference>
<feature type="domain" description="Protein export membrane protein SecD/SecF C-terminal" evidence="10">
    <location>
        <begin position="228"/>
        <end position="398"/>
    </location>
</feature>
<feature type="transmembrane region" description="Helical" evidence="9">
    <location>
        <begin position="9"/>
        <end position="29"/>
    </location>
</feature>
<dbReference type="NCBIfam" id="TIGR01129">
    <property type="entry name" value="secD"/>
    <property type="match status" value="1"/>
</dbReference>
<feature type="domain" description="Protein translocase subunit SecDF P1" evidence="11">
    <location>
        <begin position="71"/>
        <end position="127"/>
    </location>
</feature>
<comment type="function">
    <text evidence="9">Part of the Sec protein translocase complex. Interacts with the SecYEG preprotein conducting channel. SecDF uses the proton motive force (PMF) to complete protein translocation after the ATP-dependent function of SecA.</text>
</comment>
<proteinExistence type="inferred from homology"/>
<dbReference type="GO" id="GO:0015450">
    <property type="term" value="F:protein-transporting ATPase activity"/>
    <property type="evidence" value="ECO:0007669"/>
    <property type="project" value="InterPro"/>
</dbReference>
<dbReference type="InterPro" id="IPR054384">
    <property type="entry name" value="SecDF_P1_head"/>
</dbReference>
<dbReference type="SUPFAM" id="SSF82866">
    <property type="entry name" value="Multidrug efflux transporter AcrB transmembrane domain"/>
    <property type="match status" value="1"/>
</dbReference>
<keyword evidence="5 9" id="KW-0653">Protein transport</keyword>
<dbReference type="Gene3D" id="1.20.1640.10">
    <property type="entry name" value="Multidrug efflux transporter AcrB transmembrane domain"/>
    <property type="match status" value="1"/>
</dbReference>
<evidence type="ECO:0000256" key="2">
    <source>
        <dbReference type="ARBA" id="ARBA00022448"/>
    </source>
</evidence>
<comment type="subcellular location">
    <subcellularLocation>
        <location evidence="1 9">Cell membrane</location>
        <topology evidence="1 9">Multi-pass membrane protein</topology>
    </subcellularLocation>
</comment>
<dbReference type="RefSeq" id="WP_079422513.1">
    <property type="nucleotide sequence ID" value="NZ_MZGV01000008.1"/>
</dbReference>
<dbReference type="InterPro" id="IPR055344">
    <property type="entry name" value="SecD_SecF_C_bact"/>
</dbReference>
<keyword evidence="3 9" id="KW-1003">Cell membrane</keyword>
<dbReference type="PANTHER" id="PTHR30081:SF1">
    <property type="entry name" value="PROTEIN TRANSLOCASE SUBUNIT SECD"/>
    <property type="match status" value="1"/>
</dbReference>
<protein>
    <recommendedName>
        <fullName evidence="9">Protein translocase subunit SecD</fullName>
    </recommendedName>
</protein>
<keyword evidence="7 9" id="KW-0811">Translocation</keyword>
<dbReference type="Gene3D" id="3.30.70.3400">
    <property type="match status" value="1"/>
</dbReference>
<evidence type="ECO:0000259" key="12">
    <source>
        <dbReference type="Pfam" id="PF22599"/>
    </source>
</evidence>
<dbReference type="InterPro" id="IPR001036">
    <property type="entry name" value="Acrflvin-R"/>
</dbReference>
<dbReference type="InterPro" id="IPR005791">
    <property type="entry name" value="SecD"/>
</dbReference>
<evidence type="ECO:0000256" key="1">
    <source>
        <dbReference type="ARBA" id="ARBA00004651"/>
    </source>
</evidence>